<dbReference type="AlphaFoldDB" id="A0AAE0EVJ7"/>
<dbReference type="Proteomes" id="UP001190700">
    <property type="component" value="Unassembled WGS sequence"/>
</dbReference>
<evidence type="ECO:0000313" key="1">
    <source>
        <dbReference type="EMBL" id="KAK3242453.1"/>
    </source>
</evidence>
<protein>
    <submittedName>
        <fullName evidence="1">Uncharacterized protein</fullName>
    </submittedName>
</protein>
<organism evidence="1 2">
    <name type="scientific">Cymbomonas tetramitiformis</name>
    <dbReference type="NCBI Taxonomy" id="36881"/>
    <lineage>
        <taxon>Eukaryota</taxon>
        <taxon>Viridiplantae</taxon>
        <taxon>Chlorophyta</taxon>
        <taxon>Pyramimonadophyceae</taxon>
        <taxon>Pyramimonadales</taxon>
        <taxon>Pyramimonadaceae</taxon>
        <taxon>Cymbomonas</taxon>
    </lineage>
</organism>
<name>A0AAE0EVJ7_9CHLO</name>
<accession>A0AAE0EVJ7</accession>
<proteinExistence type="predicted"/>
<comment type="caution">
    <text evidence="1">The sequence shown here is derived from an EMBL/GenBank/DDBJ whole genome shotgun (WGS) entry which is preliminary data.</text>
</comment>
<evidence type="ECO:0000313" key="2">
    <source>
        <dbReference type="Proteomes" id="UP001190700"/>
    </source>
</evidence>
<reference evidence="1 2" key="1">
    <citation type="journal article" date="2015" name="Genome Biol. Evol.">
        <title>Comparative Genomics of a Bacterivorous Green Alga Reveals Evolutionary Causalities and Consequences of Phago-Mixotrophic Mode of Nutrition.</title>
        <authorList>
            <person name="Burns J.A."/>
            <person name="Paasch A."/>
            <person name="Narechania A."/>
            <person name="Kim E."/>
        </authorList>
    </citation>
    <scope>NUCLEOTIDE SEQUENCE [LARGE SCALE GENOMIC DNA]</scope>
    <source>
        <strain evidence="1 2">PLY_AMNH</strain>
    </source>
</reference>
<keyword evidence="2" id="KW-1185">Reference proteome</keyword>
<dbReference type="EMBL" id="LGRX02033167">
    <property type="protein sequence ID" value="KAK3242453.1"/>
    <property type="molecule type" value="Genomic_DNA"/>
</dbReference>
<gene>
    <name evidence="1" type="ORF">CYMTET_47858</name>
</gene>
<sequence>MNSEVDDVEKVGIRVNEVTATLPEVMLNTSTIKSVKPVVVSAARDIAALNSALKLCSKEVSLSNAEMSNELKMMELFTAVT</sequence>